<dbReference type="SUPFAM" id="SSF82689">
    <property type="entry name" value="Mechanosensitive channel protein MscS (YggB), C-terminal domain"/>
    <property type="match status" value="1"/>
</dbReference>
<evidence type="ECO:0000256" key="1">
    <source>
        <dbReference type="ARBA" id="ARBA00004651"/>
    </source>
</evidence>
<accession>A0A0W8FKL5</accession>
<evidence type="ECO:0000256" key="3">
    <source>
        <dbReference type="ARBA" id="ARBA00022475"/>
    </source>
</evidence>
<keyword evidence="5 7" id="KW-1133">Transmembrane helix</keyword>
<proteinExistence type="inferred from homology"/>
<dbReference type="InterPro" id="IPR049142">
    <property type="entry name" value="MS_channel_1st"/>
</dbReference>
<dbReference type="PANTHER" id="PTHR30566:SF25">
    <property type="entry name" value="INNER MEMBRANE PROTEIN"/>
    <property type="match status" value="1"/>
</dbReference>
<dbReference type="Gene3D" id="3.30.70.100">
    <property type="match status" value="1"/>
</dbReference>
<dbReference type="SUPFAM" id="SSF50182">
    <property type="entry name" value="Sm-like ribonucleoproteins"/>
    <property type="match status" value="1"/>
</dbReference>
<keyword evidence="4 7" id="KW-0812">Transmembrane</keyword>
<comment type="subcellular location">
    <subcellularLocation>
        <location evidence="1">Cell membrane</location>
        <topology evidence="1">Multi-pass membrane protein</topology>
    </subcellularLocation>
</comment>
<sequence length="351" mass="39554">MDLLQEYYFGNTLQSWLCALITLIVTLAALIITQKVLIKKLSKLAATTDNQIDDLIVNMIKQTKLFILIIASIYLASLTITIKPSIEELWQKVVILALIFQAGLWASAGISFALGKIIKKRSEEDTSSKTTITFLGFVARFFLWIIIFLLILDNLGVNITGLVAGLGIGGIAVALAVQNILGDLLASLSIVLDKPFVIGDFIVVDSLSGTIEHIGLKTTRIRSLSGEQLIFSNNDLLKTRIRNYKRMSERRIVFSFGIIYQTPLEKLKNVNKIVRDIIEKTENARFDRVHFKEYGNSSLNFEVVYFVLDPGYNTYMDIQQSINLEIFRQFEESGIEFAYPTQTVYVCNQSK</sequence>
<comment type="similarity">
    <text evidence="2">Belongs to the MscS (TC 1.A.23) family.</text>
</comment>
<evidence type="ECO:0000259" key="10">
    <source>
        <dbReference type="Pfam" id="PF21088"/>
    </source>
</evidence>
<feature type="domain" description="Mechanosensitive ion channel MscS" evidence="8">
    <location>
        <begin position="179"/>
        <end position="246"/>
    </location>
</feature>
<keyword evidence="6 7" id="KW-0472">Membrane</keyword>
<dbReference type="GO" id="GO:0055085">
    <property type="term" value="P:transmembrane transport"/>
    <property type="evidence" value="ECO:0007669"/>
    <property type="project" value="InterPro"/>
</dbReference>
<organism evidence="11">
    <name type="scientific">hydrocarbon metagenome</name>
    <dbReference type="NCBI Taxonomy" id="938273"/>
    <lineage>
        <taxon>unclassified sequences</taxon>
        <taxon>metagenomes</taxon>
        <taxon>ecological metagenomes</taxon>
    </lineage>
</organism>
<dbReference type="InterPro" id="IPR011014">
    <property type="entry name" value="MscS_channel_TM-2"/>
</dbReference>
<dbReference type="AlphaFoldDB" id="A0A0W8FKL5"/>
<feature type="transmembrane region" description="Helical" evidence="7">
    <location>
        <begin position="13"/>
        <end position="33"/>
    </location>
</feature>
<dbReference type="GO" id="GO:0005886">
    <property type="term" value="C:plasma membrane"/>
    <property type="evidence" value="ECO:0007669"/>
    <property type="project" value="UniProtKB-SubCell"/>
</dbReference>
<evidence type="ECO:0000256" key="4">
    <source>
        <dbReference type="ARBA" id="ARBA00022692"/>
    </source>
</evidence>
<gene>
    <name evidence="11" type="ORF">ASZ90_008796</name>
</gene>
<feature type="transmembrane region" description="Helical" evidence="7">
    <location>
        <begin position="94"/>
        <end position="118"/>
    </location>
</feature>
<evidence type="ECO:0000259" key="9">
    <source>
        <dbReference type="Pfam" id="PF21082"/>
    </source>
</evidence>
<name>A0A0W8FKL5_9ZZZZ</name>
<evidence type="ECO:0000256" key="2">
    <source>
        <dbReference type="ARBA" id="ARBA00008017"/>
    </source>
</evidence>
<evidence type="ECO:0000256" key="6">
    <source>
        <dbReference type="ARBA" id="ARBA00023136"/>
    </source>
</evidence>
<dbReference type="Pfam" id="PF21088">
    <property type="entry name" value="MS_channel_1st"/>
    <property type="match status" value="1"/>
</dbReference>
<reference evidence="11" key="1">
    <citation type="journal article" date="2015" name="Proc. Natl. Acad. Sci. U.S.A.">
        <title>Networks of energetic and metabolic interactions define dynamics in microbial communities.</title>
        <authorList>
            <person name="Embree M."/>
            <person name="Liu J.K."/>
            <person name="Al-Bassam M.M."/>
            <person name="Zengler K."/>
        </authorList>
    </citation>
    <scope>NUCLEOTIDE SEQUENCE</scope>
</reference>
<dbReference type="Gene3D" id="1.10.287.1260">
    <property type="match status" value="1"/>
</dbReference>
<feature type="domain" description="Mechanosensitive ion channel transmembrane helices 2/3" evidence="10">
    <location>
        <begin position="138"/>
        <end position="178"/>
    </location>
</feature>
<dbReference type="PANTHER" id="PTHR30566">
    <property type="entry name" value="YNAI-RELATED MECHANOSENSITIVE ION CHANNEL"/>
    <property type="match status" value="1"/>
</dbReference>
<dbReference type="Gene3D" id="2.30.30.60">
    <property type="match status" value="1"/>
</dbReference>
<evidence type="ECO:0000259" key="8">
    <source>
        <dbReference type="Pfam" id="PF00924"/>
    </source>
</evidence>
<dbReference type="Pfam" id="PF21082">
    <property type="entry name" value="MS_channel_3rd"/>
    <property type="match status" value="1"/>
</dbReference>
<dbReference type="InterPro" id="IPR006685">
    <property type="entry name" value="MscS_channel_2nd"/>
</dbReference>
<dbReference type="InterPro" id="IPR049278">
    <property type="entry name" value="MS_channel_C"/>
</dbReference>
<protein>
    <submittedName>
        <fullName evidence="11">Potassium efflux system kefa protein / small-conductance mechanosensitive channel</fullName>
    </submittedName>
</protein>
<comment type="caution">
    <text evidence="11">The sequence shown here is derived from an EMBL/GenBank/DDBJ whole genome shotgun (WGS) entry which is preliminary data.</text>
</comment>
<evidence type="ECO:0000256" key="5">
    <source>
        <dbReference type="ARBA" id="ARBA00022989"/>
    </source>
</evidence>
<feature type="transmembrane region" description="Helical" evidence="7">
    <location>
        <begin position="157"/>
        <end position="177"/>
    </location>
</feature>
<evidence type="ECO:0000256" key="7">
    <source>
        <dbReference type="SAM" id="Phobius"/>
    </source>
</evidence>
<feature type="transmembrane region" description="Helical" evidence="7">
    <location>
        <begin position="65"/>
        <end position="82"/>
    </location>
</feature>
<feature type="domain" description="Mechanosensitive ion channel MscS C-terminal" evidence="9">
    <location>
        <begin position="252"/>
        <end position="337"/>
    </location>
</feature>
<dbReference type="InterPro" id="IPR023408">
    <property type="entry name" value="MscS_beta-dom_sf"/>
</dbReference>
<evidence type="ECO:0000313" key="11">
    <source>
        <dbReference type="EMBL" id="KUG21440.1"/>
    </source>
</evidence>
<feature type="transmembrane region" description="Helical" evidence="7">
    <location>
        <begin position="130"/>
        <end position="151"/>
    </location>
</feature>
<dbReference type="SUPFAM" id="SSF82861">
    <property type="entry name" value="Mechanosensitive channel protein MscS (YggB), transmembrane region"/>
    <property type="match status" value="1"/>
</dbReference>
<dbReference type="EMBL" id="LNQE01001062">
    <property type="protein sequence ID" value="KUG21440.1"/>
    <property type="molecule type" value="Genomic_DNA"/>
</dbReference>
<dbReference type="Pfam" id="PF00924">
    <property type="entry name" value="MS_channel_2nd"/>
    <property type="match status" value="1"/>
</dbReference>
<keyword evidence="3" id="KW-1003">Cell membrane</keyword>
<dbReference type="InterPro" id="IPR010920">
    <property type="entry name" value="LSM_dom_sf"/>
</dbReference>
<dbReference type="InterPro" id="IPR011066">
    <property type="entry name" value="MscS_channel_C_sf"/>
</dbReference>